<evidence type="ECO:0000313" key="3">
    <source>
        <dbReference type="EMBL" id="MBP2333791.1"/>
    </source>
</evidence>
<dbReference type="EMBL" id="JAGINY010000001">
    <property type="protein sequence ID" value="MBP2333791.1"/>
    <property type="molecule type" value="Genomic_DNA"/>
</dbReference>
<evidence type="ECO:0000313" key="4">
    <source>
        <dbReference type="Proteomes" id="UP001519305"/>
    </source>
</evidence>
<feature type="signal peptide" evidence="2">
    <location>
        <begin position="1"/>
        <end position="35"/>
    </location>
</feature>
<organism evidence="3 4">
    <name type="scientific">Corynebacterium freneyi</name>
    <dbReference type="NCBI Taxonomy" id="134034"/>
    <lineage>
        <taxon>Bacteria</taxon>
        <taxon>Bacillati</taxon>
        <taxon>Actinomycetota</taxon>
        <taxon>Actinomycetes</taxon>
        <taxon>Mycobacteriales</taxon>
        <taxon>Corynebacteriaceae</taxon>
        <taxon>Corynebacterium</taxon>
    </lineage>
</organism>
<keyword evidence="2" id="KW-0732">Signal</keyword>
<dbReference type="InterPro" id="IPR012338">
    <property type="entry name" value="Beta-lactam/transpept-like"/>
</dbReference>
<dbReference type="Gene3D" id="3.40.710.10">
    <property type="entry name" value="DD-peptidase/beta-lactamase superfamily"/>
    <property type="match status" value="1"/>
</dbReference>
<keyword evidence="4" id="KW-1185">Reference proteome</keyword>
<evidence type="ECO:0000256" key="1">
    <source>
        <dbReference type="SAM" id="MobiDB-lite"/>
    </source>
</evidence>
<proteinExistence type="predicted"/>
<accession>A0ABS4UB71</accession>
<sequence length="358" mass="36497">MTRNLNRGVRRGAARRAVTAVAVGATLCAASCASAEEPAARPAEPLEEAWSIDGAMDPELADEVEAIAKRFDGEAAIALAVPGATSKDGPVSAGEVSDVAAWSTSKVPVAIASSRDNEWVADLVPTMISESDNDAAETLWVAMGGPNDAAAAVNEVLAEGGDVTTEFDAMVAPGDTPWELEDQAAFAANLSCIDGAEPVLEAMGEIVDYQSYGLGQIDGARFKGGWGPDDEGGYLSRQLGTIPVEGGVVGVAIAARPEDATDETGREMLDALAEAIAGHAPRGGECETSPVKGSEESTSEEATSEESPSEESSEETTSESTPAGRPTSETLAPEESAPGRSTSERPTSGVSGKVGAAN</sequence>
<feature type="compositionally biased region" description="Polar residues" evidence="1">
    <location>
        <begin position="339"/>
        <end position="350"/>
    </location>
</feature>
<comment type="caution">
    <text evidence="3">The sequence shown here is derived from an EMBL/GenBank/DDBJ whole genome shotgun (WGS) entry which is preliminary data.</text>
</comment>
<reference evidence="3 4" key="1">
    <citation type="submission" date="2021-03" db="EMBL/GenBank/DDBJ databases">
        <title>Sequencing the genomes of 1000 actinobacteria strains.</title>
        <authorList>
            <person name="Klenk H.-P."/>
        </authorList>
    </citation>
    <scope>NUCLEOTIDE SEQUENCE [LARGE SCALE GENOMIC DNA]</scope>
    <source>
        <strain evidence="3 4">DSM 44506</strain>
    </source>
</reference>
<feature type="compositionally biased region" description="Acidic residues" evidence="1">
    <location>
        <begin position="297"/>
        <end position="317"/>
    </location>
</feature>
<feature type="chain" id="PRO_5045797948" description="Secreted protein" evidence="2">
    <location>
        <begin position="36"/>
        <end position="358"/>
    </location>
</feature>
<evidence type="ECO:0000256" key="2">
    <source>
        <dbReference type="SAM" id="SignalP"/>
    </source>
</evidence>
<dbReference type="Proteomes" id="UP001519305">
    <property type="component" value="Unassembled WGS sequence"/>
</dbReference>
<name>A0ABS4UB71_9CORY</name>
<gene>
    <name evidence="3" type="ORF">JOF33_002490</name>
</gene>
<feature type="region of interest" description="Disordered" evidence="1">
    <location>
        <begin position="278"/>
        <end position="358"/>
    </location>
</feature>
<dbReference type="SUPFAM" id="SSF56601">
    <property type="entry name" value="beta-lactamase/transpeptidase-like"/>
    <property type="match status" value="1"/>
</dbReference>
<evidence type="ECO:0008006" key="5">
    <source>
        <dbReference type="Google" id="ProtNLM"/>
    </source>
</evidence>
<protein>
    <recommendedName>
        <fullName evidence="5">Secreted protein</fullName>
    </recommendedName>
</protein>
<dbReference type="RefSeq" id="WP_209654406.1">
    <property type="nucleotide sequence ID" value="NZ_CP047357.1"/>
</dbReference>